<reference evidence="2" key="1">
    <citation type="submission" date="2021-04" db="EMBL/GenBank/DDBJ databases">
        <title>Genome based classification of Actinospica acidithermotolerans sp. nov., an actinobacterium isolated from an Indonesian hot spring.</title>
        <authorList>
            <person name="Kusuma A.B."/>
            <person name="Putra K.E."/>
            <person name="Nafisah S."/>
            <person name="Loh J."/>
            <person name="Nouioui I."/>
            <person name="Goodfellow M."/>
        </authorList>
    </citation>
    <scope>NUCLEOTIDE SEQUENCE</scope>
    <source>
        <strain evidence="2">DSM 45618</strain>
    </source>
</reference>
<evidence type="ECO:0000256" key="1">
    <source>
        <dbReference type="SAM" id="Phobius"/>
    </source>
</evidence>
<evidence type="ECO:0000313" key="2">
    <source>
        <dbReference type="EMBL" id="MBS2961908.1"/>
    </source>
</evidence>
<feature type="transmembrane region" description="Helical" evidence="1">
    <location>
        <begin position="134"/>
        <end position="153"/>
    </location>
</feature>
<keyword evidence="3" id="KW-1185">Reference proteome</keyword>
<keyword evidence="1" id="KW-1133">Transmembrane helix</keyword>
<evidence type="ECO:0000313" key="3">
    <source>
        <dbReference type="Proteomes" id="UP000677913"/>
    </source>
</evidence>
<keyword evidence="1" id="KW-0812">Transmembrane</keyword>
<organism evidence="2 3">
    <name type="scientific">Actinocrinis puniceicyclus</name>
    <dbReference type="NCBI Taxonomy" id="977794"/>
    <lineage>
        <taxon>Bacteria</taxon>
        <taxon>Bacillati</taxon>
        <taxon>Actinomycetota</taxon>
        <taxon>Actinomycetes</taxon>
        <taxon>Catenulisporales</taxon>
        <taxon>Actinospicaceae</taxon>
        <taxon>Actinocrinis</taxon>
    </lineage>
</organism>
<protein>
    <recommendedName>
        <fullName evidence="4">DUF1453 domain-containing protein</fullName>
    </recommendedName>
</protein>
<comment type="caution">
    <text evidence="2">The sequence shown here is derived from an EMBL/GenBank/DDBJ whole genome shotgun (WGS) entry which is preliminary data.</text>
</comment>
<sequence length="186" mass="19044">MFSALAQAELVNVAVLVATLHADLGRNRKIGPLRVLRPAVLTATIVPLFIDPVVTRGTGLAVELAGLAAGVLGGLAALALTRVYRSPATGKPVTSAGLPYALLWTAIIGARAVFSYGSARWFSGSLAHWCASHQVTAAAITDGLIFMAVVMVLTRTLGLAARAAALPGDGREPRGPAMEPAGVGEL</sequence>
<accession>A0A8J7WIG2</accession>
<keyword evidence="1" id="KW-0472">Membrane</keyword>
<dbReference type="EMBL" id="JAGSXH010000005">
    <property type="protein sequence ID" value="MBS2961908.1"/>
    <property type="molecule type" value="Genomic_DNA"/>
</dbReference>
<gene>
    <name evidence="2" type="ORF">KGA66_02530</name>
</gene>
<proteinExistence type="predicted"/>
<feature type="transmembrane region" description="Helical" evidence="1">
    <location>
        <begin position="93"/>
        <end position="114"/>
    </location>
</feature>
<dbReference type="AlphaFoldDB" id="A0A8J7WIG2"/>
<evidence type="ECO:0008006" key="4">
    <source>
        <dbReference type="Google" id="ProtNLM"/>
    </source>
</evidence>
<dbReference type="RefSeq" id="WP_211464033.1">
    <property type="nucleotide sequence ID" value="NZ_JAGSXH010000005.1"/>
</dbReference>
<feature type="transmembrane region" description="Helical" evidence="1">
    <location>
        <begin position="60"/>
        <end position="81"/>
    </location>
</feature>
<feature type="transmembrane region" description="Helical" evidence="1">
    <location>
        <begin position="35"/>
        <end position="54"/>
    </location>
</feature>
<dbReference type="Proteomes" id="UP000677913">
    <property type="component" value="Unassembled WGS sequence"/>
</dbReference>
<name>A0A8J7WIG2_9ACTN</name>